<gene>
    <name evidence="1" type="ORF">Rhopal_007554-T1</name>
</gene>
<evidence type="ECO:0000313" key="1">
    <source>
        <dbReference type="EMBL" id="GJN94474.1"/>
    </source>
</evidence>
<evidence type="ECO:0000313" key="2">
    <source>
        <dbReference type="Proteomes" id="UP001342314"/>
    </source>
</evidence>
<sequence length="449" mass="50760">MQHDAVLGQPTHPATSLLSLPDELVIHIFQLLYGSHFEKADPLKVVEPTGPSFDYLLVSKRIRRLALPSWTSRVHAGWRSSDAHLACLFRLRQFHGNVVFYRVLHAPSQQHVQLALGAYFPRLTHLHIDFGRTEENWDICTALRALSSLRRLSLHGQGALSLTVDETFRLDELPHLEYLDAPAVLWSERLYTRLPSRVRSLCVSFLAIRYTSDIAALLLPWDVERLVIYALERWDLVPFDAPHSLRRILAQVEPHTLRLRRLTLDTNVLDRWGTASASADLVELLSLLAGTRLQHLSLDAAPKFSLLHQDLLRASPTPPLLQALSLFISHPPGPFDRDAELAGLIRLVGMFPHLAHLKVSECSLVRWRHKSAPAEDERYAVLQYTDKPITGCPSLAHLDEWSPTLAALLASLGPPSEIVTVVVVDEKKETRFTRECSGDTFEMEHWTVD</sequence>
<keyword evidence="2" id="KW-1185">Reference proteome</keyword>
<protein>
    <recommendedName>
        <fullName evidence="3">F-box domain-containing protein</fullName>
    </recommendedName>
</protein>
<dbReference type="SUPFAM" id="SSF52047">
    <property type="entry name" value="RNI-like"/>
    <property type="match status" value="1"/>
</dbReference>
<organism evidence="1 2">
    <name type="scientific">Rhodotorula paludigena</name>
    <dbReference type="NCBI Taxonomy" id="86838"/>
    <lineage>
        <taxon>Eukaryota</taxon>
        <taxon>Fungi</taxon>
        <taxon>Dikarya</taxon>
        <taxon>Basidiomycota</taxon>
        <taxon>Pucciniomycotina</taxon>
        <taxon>Microbotryomycetes</taxon>
        <taxon>Sporidiobolales</taxon>
        <taxon>Sporidiobolaceae</taxon>
        <taxon>Rhodotorula</taxon>
    </lineage>
</organism>
<dbReference type="EMBL" id="BQKY01000017">
    <property type="protein sequence ID" value="GJN94474.1"/>
    <property type="molecule type" value="Genomic_DNA"/>
</dbReference>
<comment type="caution">
    <text evidence="1">The sequence shown here is derived from an EMBL/GenBank/DDBJ whole genome shotgun (WGS) entry which is preliminary data.</text>
</comment>
<name>A0AAV5GZ43_9BASI</name>
<dbReference type="AlphaFoldDB" id="A0AAV5GZ43"/>
<dbReference type="Proteomes" id="UP001342314">
    <property type="component" value="Unassembled WGS sequence"/>
</dbReference>
<proteinExistence type="predicted"/>
<reference evidence="1 2" key="1">
    <citation type="submission" date="2021-12" db="EMBL/GenBank/DDBJ databases">
        <title>High titer production of polyol ester of fatty acids by Rhodotorula paludigena BS15 towards product separation-free biomass refinery.</title>
        <authorList>
            <person name="Mano J."/>
            <person name="Ono H."/>
            <person name="Tanaka T."/>
            <person name="Naito K."/>
            <person name="Sushida H."/>
            <person name="Ike M."/>
            <person name="Tokuyasu K."/>
            <person name="Kitaoka M."/>
        </authorList>
    </citation>
    <scope>NUCLEOTIDE SEQUENCE [LARGE SCALE GENOMIC DNA]</scope>
    <source>
        <strain evidence="1 2">BS15</strain>
    </source>
</reference>
<evidence type="ECO:0008006" key="3">
    <source>
        <dbReference type="Google" id="ProtNLM"/>
    </source>
</evidence>
<accession>A0AAV5GZ43</accession>